<dbReference type="OrthoDB" id="2851338at2759"/>
<evidence type="ECO:0000313" key="2">
    <source>
        <dbReference type="Proteomes" id="UP000799118"/>
    </source>
</evidence>
<dbReference type="AlphaFoldDB" id="A0A6A4H489"/>
<accession>A0A6A4H489</accession>
<keyword evidence="2" id="KW-1185">Reference proteome</keyword>
<protein>
    <submittedName>
        <fullName evidence="1">Uncharacterized protein</fullName>
    </submittedName>
</protein>
<name>A0A6A4H489_9AGAR</name>
<sequence length="248" mass="28211">MDSTIPSNPQGLLLVYSDPGGELSENNFNQWYDEEHVPQRLHICTNISRYRAIDSRNPPWVALYHTSSPGIPESKEWLEIINQASDNEKTILEALPILTRAIYMVSSQHDRASSLDPETESPRDAGKVTSIIHLQVTGCSNPLMEAELEASLNHWYQNTIIEGISATPGWLRSKVYKRYSGSDMKTSTELKAVMDCGMLVIHEWDQDGDAMEISKLQANVHANVEIWEKENKCTITREVRLFSLHKEW</sequence>
<evidence type="ECO:0000313" key="1">
    <source>
        <dbReference type="EMBL" id="KAE9392992.1"/>
    </source>
</evidence>
<proteinExistence type="predicted"/>
<gene>
    <name evidence="1" type="ORF">BT96DRAFT_924354</name>
</gene>
<organism evidence="1 2">
    <name type="scientific">Gymnopus androsaceus JB14</name>
    <dbReference type="NCBI Taxonomy" id="1447944"/>
    <lineage>
        <taxon>Eukaryota</taxon>
        <taxon>Fungi</taxon>
        <taxon>Dikarya</taxon>
        <taxon>Basidiomycota</taxon>
        <taxon>Agaricomycotina</taxon>
        <taxon>Agaricomycetes</taxon>
        <taxon>Agaricomycetidae</taxon>
        <taxon>Agaricales</taxon>
        <taxon>Marasmiineae</taxon>
        <taxon>Omphalotaceae</taxon>
        <taxon>Gymnopus</taxon>
    </lineage>
</organism>
<dbReference type="Proteomes" id="UP000799118">
    <property type="component" value="Unassembled WGS sequence"/>
</dbReference>
<dbReference type="EMBL" id="ML769583">
    <property type="protein sequence ID" value="KAE9392992.1"/>
    <property type="molecule type" value="Genomic_DNA"/>
</dbReference>
<reference evidence="1" key="1">
    <citation type="journal article" date="2019" name="Environ. Microbiol.">
        <title>Fungal ecological strategies reflected in gene transcription - a case study of two litter decomposers.</title>
        <authorList>
            <person name="Barbi F."/>
            <person name="Kohler A."/>
            <person name="Barry K."/>
            <person name="Baskaran P."/>
            <person name="Daum C."/>
            <person name="Fauchery L."/>
            <person name="Ihrmark K."/>
            <person name="Kuo A."/>
            <person name="LaButti K."/>
            <person name="Lipzen A."/>
            <person name="Morin E."/>
            <person name="Grigoriev I.V."/>
            <person name="Henrissat B."/>
            <person name="Lindahl B."/>
            <person name="Martin F."/>
        </authorList>
    </citation>
    <scope>NUCLEOTIDE SEQUENCE</scope>
    <source>
        <strain evidence="1">JB14</strain>
    </source>
</reference>